<accession>A0A4C1UPD0</accession>
<dbReference type="AlphaFoldDB" id="A0A4C1UPD0"/>
<reference evidence="5 6" key="1">
    <citation type="journal article" date="2019" name="Commun. Biol.">
        <title>The bagworm genome reveals a unique fibroin gene that provides high tensile strength.</title>
        <authorList>
            <person name="Kono N."/>
            <person name="Nakamura H."/>
            <person name="Ohtoshi R."/>
            <person name="Tomita M."/>
            <person name="Numata K."/>
            <person name="Arakawa K."/>
        </authorList>
    </citation>
    <scope>NUCLEOTIDE SEQUENCE [LARGE SCALE GENOMIC DNA]</scope>
</reference>
<keyword evidence="6" id="KW-1185">Reference proteome</keyword>
<comment type="subcellular location">
    <subcellularLocation>
        <location evidence="1">Nucleus</location>
    </subcellularLocation>
</comment>
<name>A0A4C1UPD0_EUMVA</name>
<evidence type="ECO:0000313" key="6">
    <source>
        <dbReference type="Proteomes" id="UP000299102"/>
    </source>
</evidence>
<dbReference type="PROSITE" id="PS51253">
    <property type="entry name" value="HTH_CENPB"/>
    <property type="match status" value="1"/>
</dbReference>
<dbReference type="Gene3D" id="1.10.10.60">
    <property type="entry name" value="Homeodomain-like"/>
    <property type="match status" value="2"/>
</dbReference>
<dbReference type="InterPro" id="IPR006600">
    <property type="entry name" value="HTH_CenpB_DNA-bd_dom"/>
</dbReference>
<sequence length="188" mass="21538">MIDVMGVVVGPIAEEYAVQRDMSAASSKERRTARRQVLAFQQAFFEEEKRCTFTVKEKVDIISRLKNGENNVDLCKQFGVSHSTISTMWKNRAKILECFESKSLKIKEDHNPTHQDIENALLVWFKAQRSQNVPISGPLLQKKANHFARQLEKTNFECSGSWIYRFRQLHDIVVGKVCGESTSVSQND</sequence>
<dbReference type="GO" id="GO:0005634">
    <property type="term" value="C:nucleus"/>
    <property type="evidence" value="ECO:0007669"/>
    <property type="project" value="UniProtKB-SubCell"/>
</dbReference>
<feature type="domain" description="HTH CENPB-type" evidence="4">
    <location>
        <begin position="105"/>
        <end position="176"/>
    </location>
</feature>
<evidence type="ECO:0000259" key="4">
    <source>
        <dbReference type="PROSITE" id="PS51253"/>
    </source>
</evidence>
<dbReference type="STRING" id="151549.A0A4C1UPD0"/>
<dbReference type="OrthoDB" id="125347at2759"/>
<dbReference type="SUPFAM" id="SSF46689">
    <property type="entry name" value="Homeodomain-like"/>
    <property type="match status" value="2"/>
</dbReference>
<organism evidence="5 6">
    <name type="scientific">Eumeta variegata</name>
    <name type="common">Bagworm moth</name>
    <name type="synonym">Eumeta japonica</name>
    <dbReference type="NCBI Taxonomy" id="151549"/>
    <lineage>
        <taxon>Eukaryota</taxon>
        <taxon>Metazoa</taxon>
        <taxon>Ecdysozoa</taxon>
        <taxon>Arthropoda</taxon>
        <taxon>Hexapoda</taxon>
        <taxon>Insecta</taxon>
        <taxon>Pterygota</taxon>
        <taxon>Neoptera</taxon>
        <taxon>Endopterygota</taxon>
        <taxon>Lepidoptera</taxon>
        <taxon>Glossata</taxon>
        <taxon>Ditrysia</taxon>
        <taxon>Tineoidea</taxon>
        <taxon>Psychidae</taxon>
        <taxon>Oiketicinae</taxon>
        <taxon>Eumeta</taxon>
    </lineage>
</organism>
<keyword evidence="3" id="KW-0539">Nucleus</keyword>
<dbReference type="GO" id="GO:0003677">
    <property type="term" value="F:DNA binding"/>
    <property type="evidence" value="ECO:0007669"/>
    <property type="project" value="UniProtKB-KW"/>
</dbReference>
<dbReference type="SMART" id="SM00674">
    <property type="entry name" value="CENPB"/>
    <property type="match status" value="1"/>
</dbReference>
<protein>
    <submittedName>
        <fullName evidence="5">Tigger transposable element-derived protein 4</fullName>
    </submittedName>
</protein>
<dbReference type="PANTHER" id="PTHR19303">
    <property type="entry name" value="TRANSPOSON"/>
    <property type="match status" value="1"/>
</dbReference>
<proteinExistence type="predicted"/>
<dbReference type="PANTHER" id="PTHR19303:SF73">
    <property type="entry name" value="PROTEIN PDC2"/>
    <property type="match status" value="1"/>
</dbReference>
<dbReference type="InterPro" id="IPR007889">
    <property type="entry name" value="HTH_Psq"/>
</dbReference>
<gene>
    <name evidence="5" type="primary">Tigd4</name>
    <name evidence="5" type="ORF">EVAR_94236_1</name>
</gene>
<evidence type="ECO:0000256" key="2">
    <source>
        <dbReference type="ARBA" id="ARBA00023125"/>
    </source>
</evidence>
<comment type="caution">
    <text evidence="5">The sequence shown here is derived from an EMBL/GenBank/DDBJ whole genome shotgun (WGS) entry which is preliminary data.</text>
</comment>
<dbReference type="EMBL" id="BGZK01000199">
    <property type="protein sequence ID" value="GBP27832.1"/>
    <property type="molecule type" value="Genomic_DNA"/>
</dbReference>
<evidence type="ECO:0000256" key="1">
    <source>
        <dbReference type="ARBA" id="ARBA00004123"/>
    </source>
</evidence>
<dbReference type="Pfam" id="PF04218">
    <property type="entry name" value="CENP-B_N"/>
    <property type="match status" value="1"/>
</dbReference>
<dbReference type="Pfam" id="PF03221">
    <property type="entry name" value="HTH_Tnp_Tc5"/>
    <property type="match status" value="1"/>
</dbReference>
<dbReference type="Proteomes" id="UP000299102">
    <property type="component" value="Unassembled WGS sequence"/>
</dbReference>
<dbReference type="InterPro" id="IPR050863">
    <property type="entry name" value="CenT-Element_Derived"/>
</dbReference>
<evidence type="ECO:0000313" key="5">
    <source>
        <dbReference type="EMBL" id="GBP27832.1"/>
    </source>
</evidence>
<dbReference type="InterPro" id="IPR009057">
    <property type="entry name" value="Homeodomain-like_sf"/>
</dbReference>
<keyword evidence="2" id="KW-0238">DNA-binding</keyword>
<evidence type="ECO:0000256" key="3">
    <source>
        <dbReference type="ARBA" id="ARBA00023242"/>
    </source>
</evidence>